<comment type="caution">
    <text evidence="1">The sequence shown here is derived from an EMBL/GenBank/DDBJ whole genome shotgun (WGS) entry which is preliminary data.</text>
</comment>
<proteinExistence type="predicted"/>
<reference evidence="1 2" key="1">
    <citation type="submission" date="2024-01" db="EMBL/GenBank/DDBJ databases">
        <title>Genome assemblies of Stephania.</title>
        <authorList>
            <person name="Yang L."/>
        </authorList>
    </citation>
    <scope>NUCLEOTIDE SEQUENCE [LARGE SCALE GENOMIC DNA]</scope>
    <source>
        <strain evidence="1">QJT</strain>
        <tissue evidence="1">Leaf</tissue>
    </source>
</reference>
<evidence type="ECO:0000313" key="1">
    <source>
        <dbReference type="EMBL" id="KAK9145833.1"/>
    </source>
</evidence>
<evidence type="ECO:0000313" key="2">
    <source>
        <dbReference type="Proteomes" id="UP001417504"/>
    </source>
</evidence>
<accession>A0AAP0K662</accession>
<protein>
    <submittedName>
        <fullName evidence="1">Uncharacterized protein</fullName>
    </submittedName>
</protein>
<keyword evidence="2" id="KW-1185">Reference proteome</keyword>
<sequence>MVWIPRDVPFKGFVEGIDAPRRNPIFNIKWHKTLNSERPKLITTDSHIVRTWDPKTQATTTTKKMREPGRVKLTEEIKTKGNRPNHTRLHEEIKKKGNRPNHTRLHEPLMKEIGEDIDEKNYGENKFESMSMTSDPRHLLVDYDLVYFYPGVATMTKENVVKKYFFDPFNMFKELFVPRMDWGCLKLGNLHSHSAVTMPVFWHQHLANVSKDD</sequence>
<name>A0AAP0K662_9MAGN</name>
<dbReference type="EMBL" id="JBBNAE010000002">
    <property type="protein sequence ID" value="KAK9145833.1"/>
    <property type="molecule type" value="Genomic_DNA"/>
</dbReference>
<dbReference type="Proteomes" id="UP001417504">
    <property type="component" value="Unassembled WGS sequence"/>
</dbReference>
<organism evidence="1 2">
    <name type="scientific">Stephania japonica</name>
    <dbReference type="NCBI Taxonomy" id="461633"/>
    <lineage>
        <taxon>Eukaryota</taxon>
        <taxon>Viridiplantae</taxon>
        <taxon>Streptophyta</taxon>
        <taxon>Embryophyta</taxon>
        <taxon>Tracheophyta</taxon>
        <taxon>Spermatophyta</taxon>
        <taxon>Magnoliopsida</taxon>
        <taxon>Ranunculales</taxon>
        <taxon>Menispermaceae</taxon>
        <taxon>Menispermoideae</taxon>
        <taxon>Cissampelideae</taxon>
        <taxon>Stephania</taxon>
    </lineage>
</organism>
<dbReference type="AlphaFoldDB" id="A0AAP0K662"/>
<gene>
    <name evidence="1" type="ORF">Sjap_005736</name>
</gene>